<proteinExistence type="predicted"/>
<comment type="caution">
    <text evidence="1">The sequence shown here is derived from an EMBL/GenBank/DDBJ whole genome shotgun (WGS) entry which is preliminary data.</text>
</comment>
<evidence type="ECO:0000313" key="2">
    <source>
        <dbReference type="Proteomes" id="UP000037460"/>
    </source>
</evidence>
<dbReference type="OrthoDB" id="422368at2759"/>
<evidence type="ECO:0000313" key="1">
    <source>
        <dbReference type="EMBL" id="KOO34143.1"/>
    </source>
</evidence>
<dbReference type="Gene3D" id="3.40.50.11350">
    <property type="match status" value="1"/>
</dbReference>
<dbReference type="Proteomes" id="UP000037460">
    <property type="component" value="Unassembled WGS sequence"/>
</dbReference>
<accession>A0A0M0K6X8</accession>
<keyword evidence="2" id="KW-1185">Reference proteome</keyword>
<name>A0A0M0K6X8_9EUKA</name>
<protein>
    <submittedName>
        <fullName evidence="1">Uncharacterized protein</fullName>
    </submittedName>
</protein>
<gene>
    <name evidence="1" type="ORF">Ctob_008111</name>
</gene>
<dbReference type="EMBL" id="JWZX01001314">
    <property type="protein sequence ID" value="KOO34143.1"/>
    <property type="molecule type" value="Genomic_DNA"/>
</dbReference>
<reference evidence="2" key="1">
    <citation type="journal article" date="2015" name="PLoS Genet.">
        <title>Genome Sequence and Transcriptome Analyses of Chrysochromulina tobin: Metabolic Tools for Enhanced Algal Fitness in the Prominent Order Prymnesiales (Haptophyceae).</title>
        <authorList>
            <person name="Hovde B.T."/>
            <person name="Deodato C.R."/>
            <person name="Hunsperger H.M."/>
            <person name="Ryken S.A."/>
            <person name="Yost W."/>
            <person name="Jha R.K."/>
            <person name="Patterson J."/>
            <person name="Monnat R.J. Jr."/>
            <person name="Barlow S.B."/>
            <person name="Starkenburg S.R."/>
            <person name="Cattolico R.A."/>
        </authorList>
    </citation>
    <scope>NUCLEOTIDE SEQUENCE</scope>
    <source>
        <strain evidence="2">CCMP291</strain>
    </source>
</reference>
<organism evidence="1 2">
    <name type="scientific">Chrysochromulina tobinii</name>
    <dbReference type="NCBI Taxonomy" id="1460289"/>
    <lineage>
        <taxon>Eukaryota</taxon>
        <taxon>Haptista</taxon>
        <taxon>Haptophyta</taxon>
        <taxon>Prymnesiophyceae</taxon>
        <taxon>Prymnesiales</taxon>
        <taxon>Chrysochromulinaceae</taxon>
        <taxon>Chrysochromulina</taxon>
    </lineage>
</organism>
<sequence>MANPGQADCAIEGSGEEICVTPVAFAGTTLRALNHSCGWAPEMRFDRLLQAREARELPAVALQGIIYQLPPPSSMRPLAEARAQLAADGEGCQVVFLATDASFDEIRELNSSLKGTPLLRFDPAPLLPRAGAGEAEDARETLLDFSGKPERAIMDTLICAFADAFLATRLSIFSWNILEERIVQGMAAETGRYM</sequence>
<dbReference type="AlphaFoldDB" id="A0A0M0K6X8"/>